<keyword evidence="5 6" id="KW-0472">Membrane</keyword>
<feature type="transmembrane region" description="Helical" evidence="6">
    <location>
        <begin position="243"/>
        <end position="262"/>
    </location>
</feature>
<keyword evidence="9" id="KW-1185">Reference proteome</keyword>
<feature type="domain" description="EamA" evidence="7">
    <location>
        <begin position="9"/>
        <end position="137"/>
    </location>
</feature>
<proteinExistence type="inferred from homology"/>
<evidence type="ECO:0000256" key="5">
    <source>
        <dbReference type="ARBA" id="ARBA00023136"/>
    </source>
</evidence>
<dbReference type="InterPro" id="IPR050638">
    <property type="entry name" value="AA-Vitamin_Transporters"/>
</dbReference>
<comment type="caution">
    <text evidence="8">The sequence shown here is derived from an EMBL/GenBank/DDBJ whole genome shotgun (WGS) entry which is preliminary data.</text>
</comment>
<name>A0ABT6XLZ8_9FLAO</name>
<organism evidence="8 9">
    <name type="scientific">Flavobacterium sedimenticola</name>
    <dbReference type="NCBI Taxonomy" id="3043286"/>
    <lineage>
        <taxon>Bacteria</taxon>
        <taxon>Pseudomonadati</taxon>
        <taxon>Bacteroidota</taxon>
        <taxon>Flavobacteriia</taxon>
        <taxon>Flavobacteriales</taxon>
        <taxon>Flavobacteriaceae</taxon>
        <taxon>Flavobacterium</taxon>
    </lineage>
</organism>
<dbReference type="InterPro" id="IPR000620">
    <property type="entry name" value="EamA_dom"/>
</dbReference>
<dbReference type="SUPFAM" id="SSF103481">
    <property type="entry name" value="Multidrug resistance efflux transporter EmrE"/>
    <property type="match status" value="2"/>
</dbReference>
<dbReference type="EMBL" id="JASGBP010000001">
    <property type="protein sequence ID" value="MDI9255872.1"/>
    <property type="molecule type" value="Genomic_DNA"/>
</dbReference>
<evidence type="ECO:0000256" key="1">
    <source>
        <dbReference type="ARBA" id="ARBA00004141"/>
    </source>
</evidence>
<feature type="transmembrane region" description="Helical" evidence="6">
    <location>
        <begin position="97"/>
        <end position="116"/>
    </location>
</feature>
<dbReference type="InterPro" id="IPR037185">
    <property type="entry name" value="EmrE-like"/>
</dbReference>
<dbReference type="RefSeq" id="WP_283237564.1">
    <property type="nucleotide sequence ID" value="NZ_JASGBP010000001.1"/>
</dbReference>
<feature type="transmembrane region" description="Helical" evidence="6">
    <location>
        <begin position="37"/>
        <end position="55"/>
    </location>
</feature>
<accession>A0ABT6XLZ8</accession>
<evidence type="ECO:0000259" key="7">
    <source>
        <dbReference type="Pfam" id="PF00892"/>
    </source>
</evidence>
<feature type="transmembrane region" description="Helical" evidence="6">
    <location>
        <begin position="211"/>
        <end position="234"/>
    </location>
</feature>
<evidence type="ECO:0000313" key="9">
    <source>
        <dbReference type="Proteomes" id="UP001230035"/>
    </source>
</evidence>
<evidence type="ECO:0000256" key="3">
    <source>
        <dbReference type="ARBA" id="ARBA00022692"/>
    </source>
</evidence>
<reference evidence="8 9" key="1">
    <citation type="submission" date="2023-05" db="EMBL/GenBank/DDBJ databases">
        <title>Flavobacterium sedimenti sp. nov., isolated from the sediment.</title>
        <authorList>
            <person name="Wu N."/>
        </authorList>
    </citation>
    <scope>NUCLEOTIDE SEQUENCE [LARGE SCALE GENOMIC DNA]</scope>
    <source>
        <strain evidence="8 9">YZ-48</strain>
    </source>
</reference>
<feature type="domain" description="EamA" evidence="7">
    <location>
        <begin position="151"/>
        <end position="286"/>
    </location>
</feature>
<feature type="transmembrane region" description="Helical" evidence="6">
    <location>
        <begin position="123"/>
        <end position="142"/>
    </location>
</feature>
<comment type="similarity">
    <text evidence="2">Belongs to the EamA transporter family.</text>
</comment>
<protein>
    <submittedName>
        <fullName evidence="8">DMT family transporter</fullName>
    </submittedName>
</protein>
<sequence length="288" mass="31771">MPTQKLKWLLLIALALIWGSSFILIKKGLVALNPFQLGSLRIIFCALFLLLVGFRNLATIPLHQWKYIALTALFGTFVPAYLFAIAQTQISSSVSSILNSLTPLNTLIIGAVIFRLDFKRTQIIGVIIGFLGTTLLILNGAAHHPNQNYWYTILVLIASVCYATNVNLIKRYLSDLKPLAITTGNFAVMVVPAFLILSFTDFFSVVTHEKVQHALIFVAVLGIIGTGVANVLFYKLIQISSPVFATSVTYLIPIVAFFWGLLDHEMLTPVQFIGALIVLIGVYLSSRK</sequence>
<feature type="transmembrane region" description="Helical" evidence="6">
    <location>
        <begin position="7"/>
        <end position="25"/>
    </location>
</feature>
<feature type="transmembrane region" description="Helical" evidence="6">
    <location>
        <begin position="179"/>
        <end position="199"/>
    </location>
</feature>
<feature type="transmembrane region" description="Helical" evidence="6">
    <location>
        <begin position="268"/>
        <end position="286"/>
    </location>
</feature>
<evidence type="ECO:0000313" key="8">
    <source>
        <dbReference type="EMBL" id="MDI9255872.1"/>
    </source>
</evidence>
<keyword evidence="3 6" id="KW-0812">Transmembrane</keyword>
<feature type="transmembrane region" description="Helical" evidence="6">
    <location>
        <begin position="67"/>
        <end position="85"/>
    </location>
</feature>
<evidence type="ECO:0000256" key="2">
    <source>
        <dbReference type="ARBA" id="ARBA00007362"/>
    </source>
</evidence>
<dbReference type="Pfam" id="PF00892">
    <property type="entry name" value="EamA"/>
    <property type="match status" value="2"/>
</dbReference>
<dbReference type="PANTHER" id="PTHR32322:SF2">
    <property type="entry name" value="EAMA DOMAIN-CONTAINING PROTEIN"/>
    <property type="match status" value="1"/>
</dbReference>
<evidence type="ECO:0000256" key="4">
    <source>
        <dbReference type="ARBA" id="ARBA00022989"/>
    </source>
</evidence>
<gene>
    <name evidence="8" type="ORF">QHT84_00440</name>
</gene>
<keyword evidence="4 6" id="KW-1133">Transmembrane helix</keyword>
<dbReference type="PANTHER" id="PTHR32322">
    <property type="entry name" value="INNER MEMBRANE TRANSPORTER"/>
    <property type="match status" value="1"/>
</dbReference>
<dbReference type="Proteomes" id="UP001230035">
    <property type="component" value="Unassembled WGS sequence"/>
</dbReference>
<evidence type="ECO:0000256" key="6">
    <source>
        <dbReference type="SAM" id="Phobius"/>
    </source>
</evidence>
<feature type="transmembrane region" description="Helical" evidence="6">
    <location>
        <begin position="148"/>
        <end position="167"/>
    </location>
</feature>
<comment type="subcellular location">
    <subcellularLocation>
        <location evidence="1">Membrane</location>
        <topology evidence="1">Multi-pass membrane protein</topology>
    </subcellularLocation>
</comment>